<evidence type="ECO:0000313" key="3">
    <source>
        <dbReference type="EMBL" id="MTE92665.1"/>
    </source>
</evidence>
<dbReference type="Proteomes" id="UP000885382">
    <property type="component" value="Unassembled WGS sequence"/>
</dbReference>
<dbReference type="EMBL" id="LR134246">
    <property type="protein sequence ID" value="VED35080.1"/>
    <property type="molecule type" value="Genomic_DNA"/>
</dbReference>
<dbReference type="EMBL" id="WCEW01000153">
    <property type="protein sequence ID" value="MTE92665.1"/>
    <property type="molecule type" value="Genomic_DNA"/>
</dbReference>
<dbReference type="Proteomes" id="UP001173661">
    <property type="component" value="Unassembled WGS sequence"/>
</dbReference>
<evidence type="ECO:0000313" key="8">
    <source>
        <dbReference type="EMBL" id="STE74047.1"/>
    </source>
</evidence>
<proteinExistence type="predicted"/>
<dbReference type="EMBL" id="UFZA01000003">
    <property type="protein sequence ID" value="STE74047.1"/>
    <property type="molecule type" value="Genomic_DNA"/>
</dbReference>
<dbReference type="Proteomes" id="UP000255201">
    <property type="component" value="Unassembled WGS sequence"/>
</dbReference>
<evidence type="ECO:0000313" key="14">
    <source>
        <dbReference type="Proteomes" id="UP000255164"/>
    </source>
</evidence>
<sequence length="114" mass="13035">MTTFTREQLIAHAEETIEAQRLCIPGTIDHDIIRTYKMDIAVLEIALVSLAAEPAGKLHEYKPVGYQRLVDELTMLVKQLTWQLRKAKPDCKLPDKAMSYLERNGLISVEDILR</sequence>
<reference evidence="1" key="8">
    <citation type="submission" date="2023-07" db="EMBL/GenBank/DDBJ databases">
        <title>High risk of intestinal colonization with ESBL-producing Escherichia coli among soldiers of military contingents in specific geographic regions.</title>
        <authorList>
            <person name="Literacka E."/>
        </authorList>
    </citation>
    <scope>NUCLEOTIDE SEQUENCE</scope>
    <source>
        <strain evidence="1">66</strain>
    </source>
</reference>
<evidence type="ECO:0000313" key="1">
    <source>
        <dbReference type="EMBL" id="MDO2573316.1"/>
    </source>
</evidence>
<gene>
    <name evidence="2" type="ORF">DNX30_29510</name>
    <name evidence="3" type="ORF">F9B07_28875</name>
    <name evidence="6" type="ORF">G5603_25985</name>
    <name evidence="5" type="ORF">GQM13_06015</name>
    <name evidence="4" type="ORF">GQM21_18485</name>
    <name evidence="13" type="ORF">IDONEFKE_03650</name>
    <name evidence="8" type="ORF">NCTC10082_05247</name>
    <name evidence="7" type="ORF">NCTC10764_01562</name>
    <name evidence="9" type="ORF">NCTC9044_04599</name>
    <name evidence="10" type="ORF">NCTC9044_05666</name>
    <name evidence="11" type="ORF">NCTC9702_02295</name>
    <name evidence="12" type="ORF">NCTC9702_03361</name>
    <name evidence="1" type="ORF">Q2V20_03925</name>
</gene>
<dbReference type="EMBL" id="UFZL01000001">
    <property type="protein sequence ID" value="STE55031.1"/>
    <property type="molecule type" value="Genomic_DNA"/>
</dbReference>
<evidence type="ECO:0000313" key="5">
    <source>
        <dbReference type="EMBL" id="MWL03003.1"/>
    </source>
</evidence>
<evidence type="ECO:0000313" key="13">
    <source>
        <dbReference type="EMBL" id="VZR32382.1"/>
    </source>
</evidence>
<accession>A0A074PYR7</accession>
<evidence type="ECO:0000313" key="2">
    <source>
        <dbReference type="EMBL" id="MJL96725.1"/>
    </source>
</evidence>
<evidence type="ECO:0000313" key="11">
    <source>
        <dbReference type="EMBL" id="VED35080.1"/>
    </source>
</evidence>
<reference evidence="13 22" key="5">
    <citation type="submission" date="2019-11" db="EMBL/GenBank/DDBJ databases">
        <authorList>
            <person name="Haines EK M."/>
        </authorList>
    </citation>
    <scope>NUCLEOTIDE SEQUENCE [LARGE SCALE GENOMIC DNA]</scope>
    <source>
        <strain evidence="13">KR2729</strain>
    </source>
</reference>
<organism evidence="6 20">
    <name type="scientific">Escherichia coli</name>
    <dbReference type="NCBI Taxonomy" id="562"/>
    <lineage>
        <taxon>Bacteria</taxon>
        <taxon>Pseudomonadati</taxon>
        <taxon>Pseudomonadota</taxon>
        <taxon>Gammaproteobacteria</taxon>
        <taxon>Enterobacterales</taxon>
        <taxon>Enterobacteriaceae</taxon>
        <taxon>Escherichia</taxon>
    </lineage>
</organism>
<evidence type="ECO:0000313" key="16">
    <source>
        <dbReference type="Proteomes" id="UP000271797"/>
    </source>
</evidence>
<dbReference type="EMBL" id="JAAJRI010000051">
    <property type="protein sequence ID" value="NGE91558.1"/>
    <property type="molecule type" value="Genomic_DNA"/>
</dbReference>
<evidence type="ECO:0000313" key="7">
    <source>
        <dbReference type="EMBL" id="STE55031.1"/>
    </source>
</evidence>
<evidence type="ECO:0000313" key="10">
    <source>
        <dbReference type="EMBL" id="VED14723.1"/>
    </source>
</evidence>
<dbReference type="Proteomes" id="UP000255164">
    <property type="component" value="Unassembled WGS sequence"/>
</dbReference>
<reference evidence="18 19" key="6">
    <citation type="submission" date="2019-12" db="EMBL/GenBank/DDBJ databases">
        <title>Enteriobacteria Tanzani isolates_10432.</title>
        <authorList>
            <person name="Subbiah M."/>
            <person name="Call D."/>
        </authorList>
    </citation>
    <scope>NUCLEOTIDE SEQUENCE [LARGE SCALE GENOMIC DNA]</scope>
    <source>
        <strain evidence="5 18">10432wG7</strain>
        <strain evidence="4 19">10432wG8</strain>
    </source>
</reference>
<dbReference type="EMBL" id="CACRYR010000166">
    <property type="protein sequence ID" value="VZR32382.1"/>
    <property type="molecule type" value="Genomic_DNA"/>
</dbReference>
<dbReference type="Proteomes" id="UP000629265">
    <property type="component" value="Unassembled WGS sequence"/>
</dbReference>
<dbReference type="Proteomes" id="UP000277930">
    <property type="component" value="Chromosome 1"/>
</dbReference>
<dbReference type="OMA" id="DMAMGYL"/>
<dbReference type="Proteomes" id="UP000430081">
    <property type="component" value="Unassembled WGS sequence"/>
</dbReference>
<dbReference type="Proteomes" id="UP000486847">
    <property type="component" value="Unassembled WGS sequence"/>
</dbReference>
<dbReference type="EMBL" id="JAUKXU010000003">
    <property type="protein sequence ID" value="MDO2573316.1"/>
    <property type="molecule type" value="Genomic_DNA"/>
</dbReference>
<evidence type="ECO:0000313" key="19">
    <source>
        <dbReference type="Proteomes" id="UP000462271"/>
    </source>
</evidence>
<evidence type="ECO:0000313" key="9">
    <source>
        <dbReference type="EMBL" id="VED13709.1"/>
    </source>
</evidence>
<evidence type="ECO:0000313" key="12">
    <source>
        <dbReference type="EMBL" id="VED36093.1"/>
    </source>
</evidence>
<evidence type="ECO:0000313" key="6">
    <source>
        <dbReference type="EMBL" id="NGE91558.1"/>
    </source>
</evidence>
<reference evidence="6 20" key="7">
    <citation type="submission" date="2020-02" db="EMBL/GenBank/DDBJ databases">
        <title>WGS of Carbapenem-Resistant Enterobacteriaceae.</title>
        <authorList>
            <person name="Tokajian S."/>
            <person name="El Chaar M."/>
            <person name="El Khoury M."/>
        </authorList>
    </citation>
    <scope>NUCLEOTIDE SEQUENCE [LARGE SCALE GENOMIC DNA]</scope>
    <source>
        <strain evidence="6 20">ECM_75</strain>
    </source>
</reference>
<dbReference type="EMBL" id="WTML01000082">
    <property type="protein sequence ID" value="MWK99137.1"/>
    <property type="molecule type" value="Genomic_DNA"/>
</dbReference>
<dbReference type="Proteomes" id="UP000462271">
    <property type="component" value="Unassembled WGS sequence"/>
</dbReference>
<evidence type="ECO:0000313" key="18">
    <source>
        <dbReference type="Proteomes" id="UP000430081"/>
    </source>
</evidence>
<dbReference type="EMBL" id="LR134238">
    <property type="protein sequence ID" value="VED14723.1"/>
    <property type="molecule type" value="Genomic_DNA"/>
</dbReference>
<reference evidence="3 21" key="4">
    <citation type="submission" date="2019-10" db="EMBL/GenBank/DDBJ databases">
        <title>Comparative genomic analysis of antimicrobial resistant Escherichia coli of diverse origin.</title>
        <authorList>
            <person name="Ghatak S."/>
            <person name="Milton A.P."/>
            <person name="Rhetso K."/>
            <person name="Purkait D."/>
            <person name="Das S."/>
            <person name="Puro K.-U."/>
            <person name="Shakuntala I."/>
            <person name="Sen A."/>
            <person name="Sanjukta R."/>
            <person name="Priya G.B."/>
            <person name="Mawlong M."/>
            <person name="Lyngdoh V."/>
            <person name="Rynghang J."/>
            <person name="Mawphlang B.L."/>
        </authorList>
    </citation>
    <scope>NUCLEOTIDE SEQUENCE [LARGE SCALE GENOMIC DNA]</scope>
    <source>
        <strain evidence="3 21">SE161</strain>
    </source>
</reference>
<dbReference type="EMBL" id="WTMQ01000001">
    <property type="protein sequence ID" value="MWL03003.1"/>
    <property type="molecule type" value="Genomic_DNA"/>
</dbReference>
<dbReference type="Proteomes" id="UP000472856">
    <property type="component" value="Unassembled WGS sequence"/>
</dbReference>
<dbReference type="RefSeq" id="WP_000206826.1">
    <property type="nucleotide sequence ID" value="NZ_AP021963.1"/>
</dbReference>
<evidence type="ECO:0000313" key="22">
    <source>
        <dbReference type="Proteomes" id="UP000629265"/>
    </source>
</evidence>
<evidence type="ECO:0000313" key="17">
    <source>
        <dbReference type="Proteomes" id="UP000277930"/>
    </source>
</evidence>
<protein>
    <submittedName>
        <fullName evidence="7">Prophage protein</fullName>
    </submittedName>
</protein>
<dbReference type="EMBL" id="LR134238">
    <property type="protein sequence ID" value="VED13709.1"/>
    <property type="molecule type" value="Genomic_DNA"/>
</dbReference>
<reference evidence="2" key="2">
    <citation type="submission" date="2018-06" db="EMBL/GenBank/DDBJ databases">
        <authorList>
            <person name="Ashton P.M."/>
            <person name="Dallman T."/>
            <person name="Nair S."/>
            <person name="De Pinna E."/>
            <person name="Peters T."/>
            <person name="Grant K."/>
        </authorList>
    </citation>
    <scope>NUCLEOTIDE SEQUENCE [LARGE SCALE GENOMIC DNA]</scope>
    <source>
        <strain evidence="2">462023</strain>
    </source>
</reference>
<dbReference type="EMBL" id="LR134246">
    <property type="protein sequence ID" value="VED36093.1"/>
    <property type="molecule type" value="Genomic_DNA"/>
</dbReference>
<reference evidence="16 17" key="3">
    <citation type="submission" date="2018-12" db="EMBL/GenBank/DDBJ databases">
        <authorList>
            <consortium name="Pathogen Informatics"/>
        </authorList>
    </citation>
    <scope>NUCLEOTIDE SEQUENCE [LARGE SCALE GENOMIC DNA]</scope>
    <source>
        <strain evidence="9 16">NCTC9044</strain>
        <strain evidence="11 17">NCTC9702</strain>
    </source>
</reference>
<evidence type="ECO:0000313" key="21">
    <source>
        <dbReference type="Proteomes" id="UP000486847"/>
    </source>
</evidence>
<evidence type="ECO:0000313" key="15">
    <source>
        <dbReference type="Proteomes" id="UP000255201"/>
    </source>
</evidence>
<dbReference type="AlphaFoldDB" id="A0A074PYR7"/>
<dbReference type="Proteomes" id="UP000271797">
    <property type="component" value="Chromosome"/>
</dbReference>
<dbReference type="GeneID" id="93775335"/>
<dbReference type="EMBL" id="RTJF01000142">
    <property type="protein sequence ID" value="MJL96725.1"/>
    <property type="molecule type" value="Genomic_DNA"/>
</dbReference>
<evidence type="ECO:0000313" key="20">
    <source>
        <dbReference type="Proteomes" id="UP000472856"/>
    </source>
</evidence>
<name>A0A074PYR7_ECOLX</name>
<reference evidence="14 15" key="1">
    <citation type="submission" date="2018-06" db="EMBL/GenBank/DDBJ databases">
        <authorList>
            <consortium name="Pathogen Informatics"/>
            <person name="Doyle S."/>
        </authorList>
    </citation>
    <scope>NUCLEOTIDE SEQUENCE [LARGE SCALE GENOMIC DNA]</scope>
    <source>
        <strain evidence="8 14">NCTC10082</strain>
        <strain evidence="7 15">NCTC10764</strain>
    </source>
</reference>
<evidence type="ECO:0000313" key="4">
    <source>
        <dbReference type="EMBL" id="MWK99137.1"/>
    </source>
</evidence>